<evidence type="ECO:0000313" key="3">
    <source>
        <dbReference type="Proteomes" id="UP001234178"/>
    </source>
</evidence>
<dbReference type="Proteomes" id="UP001234178">
    <property type="component" value="Unassembled WGS sequence"/>
</dbReference>
<gene>
    <name evidence="2" type="ORF">OUZ56_026065</name>
</gene>
<protein>
    <submittedName>
        <fullName evidence="2">Uncharacterized protein</fullName>
    </submittedName>
</protein>
<comment type="caution">
    <text evidence="2">The sequence shown here is derived from an EMBL/GenBank/DDBJ whole genome shotgun (WGS) entry which is preliminary data.</text>
</comment>
<evidence type="ECO:0000313" key="2">
    <source>
        <dbReference type="EMBL" id="KAK4013511.1"/>
    </source>
</evidence>
<feature type="region of interest" description="Disordered" evidence="1">
    <location>
        <begin position="91"/>
        <end position="132"/>
    </location>
</feature>
<sequence>MFFLLLVARRETSLISDLDDGIAADIADNSYVWQRTHANRLKPLYEMMLWKREPCPPFESLSDFESRFRKSIASYTTDFPENDIAIEDHDHEATIMNDTSNIDTALEQPQQRNDDSNAHQQQPAVQDWVQPQ</sequence>
<organism evidence="2 3">
    <name type="scientific">Daphnia magna</name>
    <dbReference type="NCBI Taxonomy" id="35525"/>
    <lineage>
        <taxon>Eukaryota</taxon>
        <taxon>Metazoa</taxon>
        <taxon>Ecdysozoa</taxon>
        <taxon>Arthropoda</taxon>
        <taxon>Crustacea</taxon>
        <taxon>Branchiopoda</taxon>
        <taxon>Diplostraca</taxon>
        <taxon>Cladocera</taxon>
        <taxon>Anomopoda</taxon>
        <taxon>Daphniidae</taxon>
        <taxon>Daphnia</taxon>
    </lineage>
</organism>
<feature type="compositionally biased region" description="Polar residues" evidence="1">
    <location>
        <begin position="96"/>
        <end position="111"/>
    </location>
</feature>
<proteinExistence type="predicted"/>
<name>A0ABQ9ZLI3_9CRUS</name>
<accession>A0ABQ9ZLI3</accession>
<reference evidence="2 3" key="1">
    <citation type="journal article" date="2023" name="Nucleic Acids Res.">
        <title>The hologenome of Daphnia magna reveals possible DNA methylation and microbiome-mediated evolution of the host genome.</title>
        <authorList>
            <person name="Chaturvedi A."/>
            <person name="Li X."/>
            <person name="Dhandapani V."/>
            <person name="Marshall H."/>
            <person name="Kissane S."/>
            <person name="Cuenca-Cambronero M."/>
            <person name="Asole G."/>
            <person name="Calvet F."/>
            <person name="Ruiz-Romero M."/>
            <person name="Marangio P."/>
            <person name="Guigo R."/>
            <person name="Rago D."/>
            <person name="Mirbahai L."/>
            <person name="Eastwood N."/>
            <person name="Colbourne J.K."/>
            <person name="Zhou J."/>
            <person name="Mallon E."/>
            <person name="Orsini L."/>
        </authorList>
    </citation>
    <scope>NUCLEOTIDE SEQUENCE [LARGE SCALE GENOMIC DNA]</scope>
    <source>
        <strain evidence="2">LRV0_1</strain>
    </source>
</reference>
<feature type="compositionally biased region" description="Polar residues" evidence="1">
    <location>
        <begin position="118"/>
        <end position="132"/>
    </location>
</feature>
<keyword evidence="3" id="KW-1185">Reference proteome</keyword>
<dbReference type="EMBL" id="JAOYFB010000004">
    <property type="protein sequence ID" value="KAK4013511.1"/>
    <property type="molecule type" value="Genomic_DNA"/>
</dbReference>
<evidence type="ECO:0000256" key="1">
    <source>
        <dbReference type="SAM" id="MobiDB-lite"/>
    </source>
</evidence>